<proteinExistence type="predicted"/>
<organism evidence="3 4">
    <name type="scientific">Holtiella tumoricola</name>
    <dbReference type="NCBI Taxonomy" id="3018743"/>
    <lineage>
        <taxon>Bacteria</taxon>
        <taxon>Bacillati</taxon>
        <taxon>Bacillota</taxon>
        <taxon>Clostridia</taxon>
        <taxon>Lachnospirales</taxon>
        <taxon>Cellulosilyticaceae</taxon>
        <taxon>Holtiella</taxon>
    </lineage>
</organism>
<accession>A0AA42DNF6</accession>
<evidence type="ECO:0000259" key="2">
    <source>
        <dbReference type="Pfam" id="PF02517"/>
    </source>
</evidence>
<keyword evidence="1" id="KW-0812">Transmembrane</keyword>
<sequence length="673" mass="74590">MRSYIIKNILKKELKDIFRDKKTIFMMIVLPILLYPAIMLITSQITMYSMNKTETASYKVSVSKGKLHNQIIEKLLQEEDYEHLEFIEVGNPGEALEQREIDAYIEVEVLPTQQMSYKIYINSSIGQSQNAGHKLQNFLEEYKEEMIYSNIEQIGLDPIILLEPVVYDTVDLAKNEQKAGQLMAMILPLILIIGILMGALYPAIDVMAGEKERGTIETLLTLPVSNLELIIGKFLAVAIISIISAVLNVISIVASIMLVMISADLSGMMSQLNIDAKRFIVPFLIAFICILIFALIVSAISMCVCSMAKSFKEAQNYATPLMLVLMLPGYASMIPGLELTTATACIPIVNVVLLIKSVLTFQYNIGAMAIVIVTNFGFLILSLIILAKMFNSEEILFGSSKEFSILQKRYNIQKGTLPTPSDSLMIYVIALLGIIYIGSLLQVKLGFLGLALTQALVIAIPILFGWYIKTDFKEALSLKKPKGKHIGGAIILWGGLFFLVQGISLLMMLVSPDLQELNNKLAQAVTHPNLFVNLLVVAALPAICEEVLFRGMIYKGLEDDGKHVKWAIIVSGVLFGIMHLDFFRMIPTAILGIGFAYIVYSSKSIFLAMMVHFLNNGVIVLVQHFIVRPDVEPALTSGQIIQSSVVYLLLSVLPLVTGMLLLGYKDQPSIKKI</sequence>
<dbReference type="AlphaFoldDB" id="A0AA42DNF6"/>
<keyword evidence="1" id="KW-0472">Membrane</keyword>
<dbReference type="GO" id="GO:0004175">
    <property type="term" value="F:endopeptidase activity"/>
    <property type="evidence" value="ECO:0007669"/>
    <property type="project" value="UniProtKB-ARBA"/>
</dbReference>
<feature type="transmembrane region" description="Helical" evidence="1">
    <location>
        <begin position="447"/>
        <end position="468"/>
    </location>
</feature>
<feature type="transmembrane region" description="Helical" evidence="1">
    <location>
        <begin position="530"/>
        <end position="551"/>
    </location>
</feature>
<evidence type="ECO:0000313" key="4">
    <source>
        <dbReference type="Proteomes" id="UP001169242"/>
    </source>
</evidence>
<comment type="caution">
    <text evidence="3">The sequence shown here is derived from an EMBL/GenBank/DDBJ whole genome shotgun (WGS) entry which is preliminary data.</text>
</comment>
<gene>
    <name evidence="3" type="ORF">PBV87_12010</name>
</gene>
<dbReference type="NCBIfam" id="NF041647">
    <property type="entry name" value="ABC_perm_CPBP"/>
    <property type="match status" value="1"/>
</dbReference>
<dbReference type="Pfam" id="PF12679">
    <property type="entry name" value="ABC2_membrane_2"/>
    <property type="match status" value="1"/>
</dbReference>
<dbReference type="GO" id="GO:0005886">
    <property type="term" value="C:plasma membrane"/>
    <property type="evidence" value="ECO:0007669"/>
    <property type="project" value="UniProtKB-SubCell"/>
</dbReference>
<dbReference type="GO" id="GO:0080120">
    <property type="term" value="P:CAAX-box protein maturation"/>
    <property type="evidence" value="ECO:0007669"/>
    <property type="project" value="UniProtKB-ARBA"/>
</dbReference>
<feature type="transmembrane region" description="Helical" evidence="1">
    <location>
        <begin position="489"/>
        <end position="510"/>
    </location>
</feature>
<feature type="transmembrane region" description="Helical" evidence="1">
    <location>
        <begin position="279"/>
        <end position="302"/>
    </location>
</feature>
<feature type="transmembrane region" description="Helical" evidence="1">
    <location>
        <begin position="339"/>
        <end position="359"/>
    </location>
</feature>
<name>A0AA42DNF6_9FIRM</name>
<dbReference type="PANTHER" id="PTHR43471:SF3">
    <property type="entry name" value="ABC TRANSPORTER PERMEASE PROTEIN NATB"/>
    <property type="match status" value="1"/>
</dbReference>
<evidence type="ECO:0000256" key="1">
    <source>
        <dbReference type="SAM" id="Phobius"/>
    </source>
</evidence>
<feature type="transmembrane region" description="Helical" evidence="1">
    <location>
        <begin position="234"/>
        <end position="259"/>
    </location>
</feature>
<keyword evidence="4" id="KW-1185">Reference proteome</keyword>
<dbReference type="RefSeq" id="WP_271012458.1">
    <property type="nucleotide sequence ID" value="NZ_JAQIFT010000046.1"/>
</dbReference>
<feature type="transmembrane region" description="Helical" evidence="1">
    <location>
        <begin position="182"/>
        <end position="204"/>
    </location>
</feature>
<feature type="transmembrane region" description="Helical" evidence="1">
    <location>
        <begin position="646"/>
        <end position="664"/>
    </location>
</feature>
<dbReference type="Pfam" id="PF02517">
    <property type="entry name" value="Rce1-like"/>
    <property type="match status" value="1"/>
</dbReference>
<feature type="transmembrane region" description="Helical" evidence="1">
    <location>
        <begin position="24"/>
        <end position="42"/>
    </location>
</feature>
<feature type="transmembrane region" description="Helical" evidence="1">
    <location>
        <begin position="585"/>
        <end position="600"/>
    </location>
</feature>
<reference evidence="3" key="1">
    <citation type="journal article" date="2023" name="Int. J. Syst. Evol. Microbiol.">
        <title>&lt;i&gt;Holtiella tumoricola&lt;/i&gt; gen. nov. sp. nov., isolated from a human clinical sample.</title>
        <authorList>
            <person name="Allen-Vercoe E."/>
            <person name="Daigneault M.C."/>
            <person name="Vancuren S.J."/>
            <person name="Cochrane K."/>
            <person name="O'Neal L.L."/>
            <person name="Sankaranarayanan K."/>
            <person name="Lawson P.A."/>
        </authorList>
    </citation>
    <scope>NUCLEOTIDE SEQUENCE</scope>
    <source>
        <strain evidence="3">CC70A</strain>
    </source>
</reference>
<protein>
    <submittedName>
        <fullName evidence="3">ABC transporter permease subunit</fullName>
    </submittedName>
</protein>
<dbReference type="InterPro" id="IPR003675">
    <property type="entry name" value="Rce1/LyrA-like_dom"/>
</dbReference>
<dbReference type="EMBL" id="JAQIFT010000046">
    <property type="protein sequence ID" value="MDA3732209.1"/>
    <property type="molecule type" value="Genomic_DNA"/>
</dbReference>
<dbReference type="PANTHER" id="PTHR43471">
    <property type="entry name" value="ABC TRANSPORTER PERMEASE"/>
    <property type="match status" value="1"/>
</dbReference>
<feature type="transmembrane region" description="Helical" evidence="1">
    <location>
        <begin position="605"/>
        <end position="626"/>
    </location>
</feature>
<keyword evidence="1" id="KW-1133">Transmembrane helix</keyword>
<dbReference type="GO" id="GO:0140359">
    <property type="term" value="F:ABC-type transporter activity"/>
    <property type="evidence" value="ECO:0007669"/>
    <property type="project" value="InterPro"/>
</dbReference>
<evidence type="ECO:0000313" key="3">
    <source>
        <dbReference type="EMBL" id="MDA3732209.1"/>
    </source>
</evidence>
<feature type="transmembrane region" description="Helical" evidence="1">
    <location>
        <begin position="365"/>
        <end position="387"/>
    </location>
</feature>
<feature type="domain" description="CAAX prenyl protease 2/Lysostaphin resistance protein A-like" evidence="2">
    <location>
        <begin position="529"/>
        <end position="617"/>
    </location>
</feature>
<dbReference type="Proteomes" id="UP001169242">
    <property type="component" value="Unassembled WGS sequence"/>
</dbReference>
<feature type="transmembrane region" description="Helical" evidence="1">
    <location>
        <begin position="424"/>
        <end position="441"/>
    </location>
</feature>